<keyword evidence="2" id="KW-1185">Reference proteome</keyword>
<protein>
    <submittedName>
        <fullName evidence="1">Uncharacterized protein</fullName>
    </submittedName>
</protein>
<proteinExistence type="predicted"/>
<comment type="caution">
    <text evidence="1">The sequence shown here is derived from an EMBL/GenBank/DDBJ whole genome shotgun (WGS) entry which is preliminary data.</text>
</comment>
<name>A0ABP9CMT5_9ACTN</name>
<dbReference type="RefSeq" id="WP_200175391.1">
    <property type="nucleotide sequence ID" value="NZ_BAABKQ010000001.1"/>
</dbReference>
<reference evidence="2" key="1">
    <citation type="journal article" date="2019" name="Int. J. Syst. Evol. Microbiol.">
        <title>The Global Catalogue of Microorganisms (GCM) 10K type strain sequencing project: providing services to taxonomists for standard genome sequencing and annotation.</title>
        <authorList>
            <consortium name="The Broad Institute Genomics Platform"/>
            <consortium name="The Broad Institute Genome Sequencing Center for Infectious Disease"/>
            <person name="Wu L."/>
            <person name="Ma J."/>
        </authorList>
    </citation>
    <scope>NUCLEOTIDE SEQUENCE [LARGE SCALE GENOMIC DNA]</scope>
    <source>
        <strain evidence="2">JCM 18542</strain>
    </source>
</reference>
<dbReference type="EMBL" id="BAABKQ010000001">
    <property type="protein sequence ID" value="GAA4812281.1"/>
    <property type="molecule type" value="Genomic_DNA"/>
</dbReference>
<evidence type="ECO:0000313" key="1">
    <source>
        <dbReference type="EMBL" id="GAA4812281.1"/>
    </source>
</evidence>
<organism evidence="1 2">
    <name type="scientific">Tomitella cavernea</name>
    <dbReference type="NCBI Taxonomy" id="1387982"/>
    <lineage>
        <taxon>Bacteria</taxon>
        <taxon>Bacillati</taxon>
        <taxon>Actinomycetota</taxon>
        <taxon>Actinomycetes</taxon>
        <taxon>Mycobacteriales</taxon>
        <taxon>Tomitella</taxon>
    </lineage>
</organism>
<evidence type="ECO:0000313" key="2">
    <source>
        <dbReference type="Proteomes" id="UP001500839"/>
    </source>
</evidence>
<sequence length="54" mass="5873">MHTATSLDLVPPWMTPEQLHSSYTGSILNLAQSQAHELPMLERVMSILAGIVGV</sequence>
<gene>
    <name evidence="1" type="ORF">GCM10023353_16300</name>
</gene>
<dbReference type="Proteomes" id="UP001500839">
    <property type="component" value="Unassembled WGS sequence"/>
</dbReference>
<accession>A0ABP9CMT5</accession>